<dbReference type="EMBL" id="BMYR01000004">
    <property type="protein sequence ID" value="GGW57759.1"/>
    <property type="molecule type" value="Genomic_DNA"/>
</dbReference>
<feature type="compositionally biased region" description="Basic residues" evidence="1">
    <location>
        <begin position="65"/>
        <end position="78"/>
    </location>
</feature>
<evidence type="ECO:0000256" key="1">
    <source>
        <dbReference type="SAM" id="MobiDB-lite"/>
    </source>
</evidence>
<keyword evidence="3" id="KW-1185">Reference proteome</keyword>
<comment type="caution">
    <text evidence="2">The sequence shown here is derived from an EMBL/GenBank/DDBJ whole genome shotgun (WGS) entry which is preliminary data.</text>
</comment>
<sequence length="78" mass="7987">MSKPMTKAAAARIQSATAIKNDGLVPKGSFAAKATSVAAKNAASRPAPPNGPSKTGNPSGGGRVIIHRQRANKFKYGR</sequence>
<reference evidence="3" key="1">
    <citation type="journal article" date="2019" name="Int. J. Syst. Evol. Microbiol.">
        <title>The Global Catalogue of Microorganisms (GCM) 10K type strain sequencing project: providing services to taxonomists for standard genome sequencing and annotation.</title>
        <authorList>
            <consortium name="The Broad Institute Genomics Platform"/>
            <consortium name="The Broad Institute Genome Sequencing Center for Infectious Disease"/>
            <person name="Wu L."/>
            <person name="Ma J."/>
        </authorList>
    </citation>
    <scope>NUCLEOTIDE SEQUENCE [LARGE SCALE GENOMIC DNA]</scope>
    <source>
        <strain evidence="3">KCTC 23723</strain>
    </source>
</reference>
<accession>A0ABQ2WJB1</accession>
<evidence type="ECO:0008006" key="4">
    <source>
        <dbReference type="Google" id="ProtNLM"/>
    </source>
</evidence>
<evidence type="ECO:0000313" key="2">
    <source>
        <dbReference type="EMBL" id="GGW57759.1"/>
    </source>
</evidence>
<protein>
    <recommendedName>
        <fullName evidence="4">SMP domain-containing protein</fullName>
    </recommendedName>
</protein>
<gene>
    <name evidence="2" type="ORF">GCM10008111_12350</name>
</gene>
<dbReference type="Proteomes" id="UP000634667">
    <property type="component" value="Unassembled WGS sequence"/>
</dbReference>
<evidence type="ECO:0000313" key="3">
    <source>
        <dbReference type="Proteomes" id="UP000634667"/>
    </source>
</evidence>
<dbReference type="RefSeq" id="WP_189481785.1">
    <property type="nucleotide sequence ID" value="NZ_BMYR01000004.1"/>
</dbReference>
<name>A0ABQ2WJB1_9ALTE</name>
<proteinExistence type="predicted"/>
<organism evidence="2 3">
    <name type="scientific">Alishewanella tabrizica</name>
    <dbReference type="NCBI Taxonomy" id="671278"/>
    <lineage>
        <taxon>Bacteria</taxon>
        <taxon>Pseudomonadati</taxon>
        <taxon>Pseudomonadota</taxon>
        <taxon>Gammaproteobacteria</taxon>
        <taxon>Alteromonadales</taxon>
        <taxon>Alteromonadaceae</taxon>
        <taxon>Alishewanella</taxon>
    </lineage>
</organism>
<feature type="region of interest" description="Disordered" evidence="1">
    <location>
        <begin position="38"/>
        <end position="78"/>
    </location>
</feature>